<dbReference type="EMBL" id="JASCIR010000003">
    <property type="protein sequence ID" value="MDI3385832.1"/>
    <property type="molecule type" value="Genomic_DNA"/>
</dbReference>
<dbReference type="InterPro" id="IPR005674">
    <property type="entry name" value="CocE/Ser_esterase"/>
</dbReference>
<dbReference type="GO" id="GO:0016787">
    <property type="term" value="F:hydrolase activity"/>
    <property type="evidence" value="ECO:0007669"/>
    <property type="project" value="UniProtKB-KW"/>
</dbReference>
<organism evidence="4 5">
    <name type="scientific">Streptomyces solicavernae</name>
    <dbReference type="NCBI Taxonomy" id="3043614"/>
    <lineage>
        <taxon>Bacteria</taxon>
        <taxon>Bacillati</taxon>
        <taxon>Actinomycetota</taxon>
        <taxon>Actinomycetes</taxon>
        <taxon>Kitasatosporales</taxon>
        <taxon>Streptomycetaceae</taxon>
        <taxon>Streptomyces</taxon>
    </lineage>
</organism>
<dbReference type="InterPro" id="IPR029058">
    <property type="entry name" value="AB_hydrolase_fold"/>
</dbReference>
<dbReference type="InterPro" id="IPR013736">
    <property type="entry name" value="Xaa-Pro_dipept_C"/>
</dbReference>
<dbReference type="PANTHER" id="PTHR43056:SF10">
    <property type="entry name" value="COCE_NOND FAMILY, PUTATIVE (AFU_ORTHOLOGUE AFUA_7G00600)-RELATED"/>
    <property type="match status" value="1"/>
</dbReference>
<dbReference type="RefSeq" id="WP_282511268.1">
    <property type="nucleotide sequence ID" value="NZ_JASCIR010000003.1"/>
</dbReference>
<name>A0ABT6RN28_9ACTN</name>
<protein>
    <submittedName>
        <fullName evidence="4">CocE/NonD family hydrolase</fullName>
    </submittedName>
</protein>
<feature type="compositionally biased region" description="Gly residues" evidence="2">
    <location>
        <begin position="316"/>
        <end position="370"/>
    </location>
</feature>
<dbReference type="InterPro" id="IPR008979">
    <property type="entry name" value="Galactose-bd-like_sf"/>
</dbReference>
<dbReference type="PANTHER" id="PTHR43056">
    <property type="entry name" value="PEPTIDASE S9 PROLYL OLIGOPEPTIDASE"/>
    <property type="match status" value="1"/>
</dbReference>
<feature type="region of interest" description="Disordered" evidence="2">
    <location>
        <begin position="307"/>
        <end position="370"/>
    </location>
</feature>
<dbReference type="NCBIfam" id="TIGR00976">
    <property type="entry name" value="CocE_NonD"/>
    <property type="match status" value="1"/>
</dbReference>
<keyword evidence="5" id="KW-1185">Reference proteome</keyword>
<dbReference type="Pfam" id="PF02129">
    <property type="entry name" value="Peptidase_S15"/>
    <property type="match status" value="1"/>
</dbReference>
<dbReference type="InterPro" id="IPR000383">
    <property type="entry name" value="Xaa-Pro-like_dom"/>
</dbReference>
<dbReference type="Gene3D" id="3.40.50.1820">
    <property type="entry name" value="alpha/beta hydrolase"/>
    <property type="match status" value="1"/>
</dbReference>
<evidence type="ECO:0000313" key="5">
    <source>
        <dbReference type="Proteomes" id="UP001224661"/>
    </source>
</evidence>
<reference evidence="4 5" key="1">
    <citation type="submission" date="2023-05" db="EMBL/GenBank/DDBJ databases">
        <title>Draft genome sequence of Streptomyces sp. B-S-A8 isolated from a cave soil in Thailand.</title>
        <authorList>
            <person name="Chamroensaksri N."/>
            <person name="Muangham S."/>
        </authorList>
    </citation>
    <scope>NUCLEOTIDE SEQUENCE [LARGE SCALE GENOMIC DNA]</scope>
    <source>
        <strain evidence="4 5">B-S-A8</strain>
    </source>
</reference>
<comment type="caution">
    <text evidence="4">The sequence shown here is derived from an EMBL/GenBank/DDBJ whole genome shotgun (WGS) entry which is preliminary data.</text>
</comment>
<dbReference type="InterPro" id="IPR050585">
    <property type="entry name" value="Xaa-Pro_dipeptidyl-ppase/CocE"/>
</dbReference>
<evidence type="ECO:0000259" key="3">
    <source>
        <dbReference type="SMART" id="SM00939"/>
    </source>
</evidence>
<feature type="domain" description="Xaa-Pro dipeptidyl-peptidase C-terminal" evidence="3">
    <location>
        <begin position="300"/>
        <end position="581"/>
    </location>
</feature>
<gene>
    <name evidence="4" type="ORF">QIS99_06315</name>
</gene>
<dbReference type="Proteomes" id="UP001224661">
    <property type="component" value="Unassembled WGS sequence"/>
</dbReference>
<dbReference type="Gene3D" id="2.60.120.260">
    <property type="entry name" value="Galactose-binding domain-like"/>
    <property type="match status" value="1"/>
</dbReference>
<dbReference type="SUPFAM" id="SSF53474">
    <property type="entry name" value="alpha/beta-Hydrolases"/>
    <property type="match status" value="1"/>
</dbReference>
<dbReference type="SMART" id="SM00939">
    <property type="entry name" value="PepX_C"/>
    <property type="match status" value="1"/>
</dbReference>
<evidence type="ECO:0000313" key="4">
    <source>
        <dbReference type="EMBL" id="MDI3385832.1"/>
    </source>
</evidence>
<evidence type="ECO:0000256" key="2">
    <source>
        <dbReference type="SAM" id="MobiDB-lite"/>
    </source>
</evidence>
<dbReference type="Pfam" id="PF08530">
    <property type="entry name" value="PepX_C"/>
    <property type="match status" value="1"/>
</dbReference>
<proteinExistence type="predicted"/>
<dbReference type="Gene3D" id="1.10.3020.10">
    <property type="entry name" value="alpha-amino acid ester hydrolase ( Helical cap domain)"/>
    <property type="match status" value="1"/>
</dbReference>
<keyword evidence="1 4" id="KW-0378">Hydrolase</keyword>
<sequence>MQIRTEFPYETIREDIRIPLPGGTAHAIGSEGETWLYARVWRPVTDEPVPVLLEYLPYRLSDWTAPRDWQRHPWYAGHGYASVRVDVRGHGNSEGLPGDEYSATELADGVAVVEWLAAQPWSTGKVGMFGISWGGFNSLQIAALAPEPLKAIVTVCSTDDRYDNDVHYMGGSVLAVDMHAWASTMLAFVSRPPDPQFVGDDWRAMWLRRLESVDPFIHTWLHHQTRDAYWQHGSVCEDYSSVKAAVLAVGGWHDPYRDTVLRLVEHLPGPAKGLIGPWSHQYPDRGLPPGPAIGFLQETLRWWDHWLKGAPEPSGTGTGTGGAVGGSGSGSGAGAVGGSGSGSGSGAEPGAVGSSGSGSGSGSGAVGGSGGVMDEPLLRAWISESHPPATVYEELPGRWVGAAQWPSPQVTPVTYTFAGDPRPVRSPQQTGLDAGRFFPFGNDADLPPDQRDEDAKSVCFEFEVPERLEILGRARVNLRLSLDTPRGQAVARLCDVAPDGSSTLVTRGVLNLSARHGRDRIEPWQPGTTQDVTFELNGIGHAFPAGHRIRLAVSSAYWPWIWPQPGSEDGFTLDPSGSSLELPVWTGGLSEPPHVCDQPEQSEPLGVVQPETLEEPRPERLVVRDVARGTWRLEVDPRYGGTRIYPDGLEFSEDALETYEIDERDPLSARTHSDWSIRLHRPELGWDARVETHSTISCDADDFLTSNEVICREGDEVVFHRTWEKRIPRTAG</sequence>
<dbReference type="SUPFAM" id="SSF49785">
    <property type="entry name" value="Galactose-binding domain-like"/>
    <property type="match status" value="1"/>
</dbReference>
<accession>A0ABT6RN28</accession>
<evidence type="ECO:0000256" key="1">
    <source>
        <dbReference type="ARBA" id="ARBA00022801"/>
    </source>
</evidence>